<feature type="region of interest" description="Disordered" evidence="4">
    <location>
        <begin position="143"/>
        <end position="163"/>
    </location>
</feature>
<evidence type="ECO:0000259" key="5">
    <source>
        <dbReference type="PROSITE" id="PS51118"/>
    </source>
</evidence>
<evidence type="ECO:0000313" key="6">
    <source>
        <dbReference type="EMBL" id="EHN10784.1"/>
    </source>
</evidence>
<name>H0E686_9ACTN</name>
<dbReference type="EMBL" id="AGUD01000201">
    <property type="protein sequence ID" value="EHN10784.1"/>
    <property type="molecule type" value="Genomic_DNA"/>
</dbReference>
<organism evidence="6 7">
    <name type="scientific">Patulibacter medicamentivorans</name>
    <dbReference type="NCBI Taxonomy" id="1097667"/>
    <lineage>
        <taxon>Bacteria</taxon>
        <taxon>Bacillati</taxon>
        <taxon>Actinomycetota</taxon>
        <taxon>Thermoleophilia</taxon>
        <taxon>Solirubrobacterales</taxon>
        <taxon>Patulibacteraceae</taxon>
        <taxon>Patulibacter</taxon>
    </lineage>
</organism>
<evidence type="ECO:0000256" key="2">
    <source>
        <dbReference type="ARBA" id="ARBA00023125"/>
    </source>
</evidence>
<keyword evidence="3" id="KW-0804">Transcription</keyword>
<dbReference type="PANTHER" id="PTHR33204">
    <property type="entry name" value="TRANSCRIPTIONAL REGULATOR, MARR FAMILY"/>
    <property type="match status" value="1"/>
</dbReference>
<comment type="caution">
    <text evidence="6">The sequence shown here is derived from an EMBL/GenBank/DDBJ whole genome shotgun (WGS) entry which is preliminary data.</text>
</comment>
<evidence type="ECO:0000256" key="3">
    <source>
        <dbReference type="ARBA" id="ARBA00023163"/>
    </source>
</evidence>
<dbReference type="GO" id="GO:0003677">
    <property type="term" value="F:DNA binding"/>
    <property type="evidence" value="ECO:0007669"/>
    <property type="project" value="UniProtKB-KW"/>
</dbReference>
<dbReference type="OrthoDB" id="5183359at2"/>
<dbReference type="PROSITE" id="PS51118">
    <property type="entry name" value="HTH_HXLR"/>
    <property type="match status" value="1"/>
</dbReference>
<protein>
    <submittedName>
        <fullName evidence="6">Transcriptional regulator HxlR family</fullName>
    </submittedName>
</protein>
<dbReference type="InterPro" id="IPR002577">
    <property type="entry name" value="HTH_HxlR"/>
</dbReference>
<sequence>MLGREYDTQLCSIARSLEVVGERWSLLVVRSVFLGARRFDELQEMLGITRSVLTTRLNRLVDEGVLERRPYSQRPPRYEYHLTPKGRQLWPVLHYLMRWGDEHYPEPEGSPRVIEHRGCGGHPDDHLTCDRCGTRLEGRDLRSLPGPAMTARGLTTPRIPATS</sequence>
<feature type="domain" description="HTH hxlR-type" evidence="5">
    <location>
        <begin position="11"/>
        <end position="108"/>
    </location>
</feature>
<accession>H0E686</accession>
<dbReference type="RefSeq" id="WP_007575162.1">
    <property type="nucleotide sequence ID" value="NZ_AGUD01000201.1"/>
</dbReference>
<dbReference type="InterPro" id="IPR036390">
    <property type="entry name" value="WH_DNA-bd_sf"/>
</dbReference>
<dbReference type="InterPro" id="IPR036388">
    <property type="entry name" value="WH-like_DNA-bd_sf"/>
</dbReference>
<keyword evidence="2" id="KW-0238">DNA-binding</keyword>
<reference evidence="6 7" key="1">
    <citation type="journal article" date="2013" name="Biodegradation">
        <title>Quantitative proteomic analysis of ibuprofen-degrading Patulibacter sp. strain I11.</title>
        <authorList>
            <person name="Almeida B."/>
            <person name="Kjeldal H."/>
            <person name="Lolas I."/>
            <person name="Knudsen A.D."/>
            <person name="Carvalho G."/>
            <person name="Nielsen K.L."/>
            <person name="Barreto Crespo M.T."/>
            <person name="Stensballe A."/>
            <person name="Nielsen J.L."/>
        </authorList>
    </citation>
    <scope>NUCLEOTIDE SEQUENCE [LARGE SCALE GENOMIC DNA]</scope>
    <source>
        <strain evidence="6 7">I11</strain>
    </source>
</reference>
<proteinExistence type="predicted"/>
<evidence type="ECO:0000256" key="4">
    <source>
        <dbReference type="SAM" id="MobiDB-lite"/>
    </source>
</evidence>
<evidence type="ECO:0000256" key="1">
    <source>
        <dbReference type="ARBA" id="ARBA00023015"/>
    </source>
</evidence>
<dbReference type="PANTHER" id="PTHR33204:SF18">
    <property type="entry name" value="TRANSCRIPTIONAL REGULATORY PROTEIN"/>
    <property type="match status" value="1"/>
</dbReference>
<dbReference type="Pfam" id="PF01638">
    <property type="entry name" value="HxlR"/>
    <property type="match status" value="1"/>
</dbReference>
<dbReference type="Gene3D" id="1.10.10.10">
    <property type="entry name" value="Winged helix-like DNA-binding domain superfamily/Winged helix DNA-binding domain"/>
    <property type="match status" value="1"/>
</dbReference>
<dbReference type="Proteomes" id="UP000005143">
    <property type="component" value="Unassembled WGS sequence"/>
</dbReference>
<keyword evidence="1" id="KW-0805">Transcription regulation</keyword>
<dbReference type="SUPFAM" id="SSF46785">
    <property type="entry name" value="Winged helix' DNA-binding domain"/>
    <property type="match status" value="1"/>
</dbReference>
<evidence type="ECO:0000313" key="7">
    <source>
        <dbReference type="Proteomes" id="UP000005143"/>
    </source>
</evidence>
<keyword evidence="7" id="KW-1185">Reference proteome</keyword>
<dbReference type="AlphaFoldDB" id="H0E686"/>
<gene>
    <name evidence="6" type="ORF">PAI11_23360</name>
</gene>